<dbReference type="PANTHER" id="PTHR43481:SF4">
    <property type="entry name" value="GLYCEROL-1-PHOSPHATE PHOSPHOHYDROLASE 1-RELATED"/>
    <property type="match status" value="1"/>
</dbReference>
<name>A0A7X8MX44_9CORY</name>
<comment type="caution">
    <text evidence="1">The sequence shown here is derived from an EMBL/GenBank/DDBJ whole genome shotgun (WGS) entry which is preliminary data.</text>
</comment>
<dbReference type="PANTHER" id="PTHR43481">
    <property type="entry name" value="FRUCTOSE-1-PHOSPHATE PHOSPHATASE"/>
    <property type="match status" value="1"/>
</dbReference>
<dbReference type="Gene3D" id="1.10.150.240">
    <property type="entry name" value="Putative phosphatase, domain 2"/>
    <property type="match status" value="1"/>
</dbReference>
<dbReference type="SFLD" id="SFLDG01129">
    <property type="entry name" value="C1.5:_HAD__Beta-PGM__Phosphata"/>
    <property type="match status" value="1"/>
</dbReference>
<dbReference type="CDD" id="cd07527">
    <property type="entry name" value="HAD_ScGPP-like"/>
    <property type="match status" value="1"/>
</dbReference>
<reference evidence="1 2" key="1">
    <citation type="journal article" date="2020" name="Biotechnol. Biofuels">
        <title>New insights from the biogas microbiome by comprehensive genome-resolved metagenomics of nearly 1600 species originating from multiple anaerobic digesters.</title>
        <authorList>
            <person name="Campanaro S."/>
            <person name="Treu L."/>
            <person name="Rodriguez-R L.M."/>
            <person name="Kovalovszki A."/>
            <person name="Ziels R.M."/>
            <person name="Maus I."/>
            <person name="Zhu X."/>
            <person name="Kougias P.G."/>
            <person name="Basile A."/>
            <person name="Luo G."/>
            <person name="Schluter A."/>
            <person name="Konstantinidis K.T."/>
            <person name="Angelidaki I."/>
        </authorList>
    </citation>
    <scope>NUCLEOTIDE SEQUENCE [LARGE SCALE GENOMIC DNA]</scope>
    <source>
        <strain evidence="1">AS23ysBPME_344</strain>
    </source>
</reference>
<dbReference type="NCBIfam" id="TIGR01509">
    <property type="entry name" value="HAD-SF-IA-v3"/>
    <property type="match status" value="1"/>
</dbReference>
<dbReference type="Proteomes" id="UP000568696">
    <property type="component" value="Unassembled WGS sequence"/>
</dbReference>
<dbReference type="NCBIfam" id="TIGR01549">
    <property type="entry name" value="HAD-SF-IA-v1"/>
    <property type="match status" value="1"/>
</dbReference>
<proteinExistence type="predicted"/>
<dbReference type="Pfam" id="PF00702">
    <property type="entry name" value="Hydrolase"/>
    <property type="match status" value="1"/>
</dbReference>
<dbReference type="EMBL" id="JAAYSN010000156">
    <property type="protein sequence ID" value="NLP39276.1"/>
    <property type="molecule type" value="Genomic_DNA"/>
</dbReference>
<evidence type="ECO:0000313" key="2">
    <source>
        <dbReference type="Proteomes" id="UP000568696"/>
    </source>
</evidence>
<dbReference type="InterPro" id="IPR023214">
    <property type="entry name" value="HAD_sf"/>
</dbReference>
<dbReference type="InterPro" id="IPR051806">
    <property type="entry name" value="HAD-like_SPP"/>
</dbReference>
<accession>A0A7X8MX44</accession>
<evidence type="ECO:0000313" key="1">
    <source>
        <dbReference type="EMBL" id="NLP39276.1"/>
    </source>
</evidence>
<dbReference type="InterPro" id="IPR036412">
    <property type="entry name" value="HAD-like_sf"/>
</dbReference>
<dbReference type="Gene3D" id="3.40.50.1000">
    <property type="entry name" value="HAD superfamily/HAD-like"/>
    <property type="match status" value="1"/>
</dbReference>
<dbReference type="AlphaFoldDB" id="A0A7X8MX44"/>
<dbReference type="SUPFAM" id="SSF56784">
    <property type="entry name" value="HAD-like"/>
    <property type="match status" value="1"/>
</dbReference>
<dbReference type="SFLD" id="SFLDG01135">
    <property type="entry name" value="C1.5.6:_HAD__Beta-PGM__Phospha"/>
    <property type="match status" value="1"/>
</dbReference>
<dbReference type="PRINTS" id="PR00413">
    <property type="entry name" value="HADHALOGNASE"/>
</dbReference>
<sequence length="199" mass="20904">MTYWLFDIDGTLVDSTPAVERAWRTWAAENDLDAAAILQVSHGRRAKDTLADFVAPEHIDAAYQGLLSLEMADLDSVVALPGAAELLASLPRDRWAAVTSGGRELMSARLAAAGLPVPDVLVTAEDVDVGKPDPAGYLLAARRLGADPAECIVVEDAPAGLEAGRRAGCRVIAVATSHSPGQLAGYEVLPDLTCLHIPT</sequence>
<protein>
    <submittedName>
        <fullName evidence="1">HAD family hydrolase</fullName>
    </submittedName>
</protein>
<dbReference type="InterPro" id="IPR023198">
    <property type="entry name" value="PGP-like_dom2"/>
</dbReference>
<dbReference type="InterPro" id="IPR006439">
    <property type="entry name" value="HAD-SF_hydro_IA"/>
</dbReference>
<gene>
    <name evidence="1" type="ORF">GX356_06095</name>
</gene>
<dbReference type="SFLD" id="SFLDS00003">
    <property type="entry name" value="Haloacid_Dehalogenase"/>
    <property type="match status" value="1"/>
</dbReference>
<keyword evidence="1" id="KW-0378">Hydrolase</keyword>
<organism evidence="1 2">
    <name type="scientific">Corynebacterium pollutisoli</name>
    <dbReference type="NCBI Taxonomy" id="1610489"/>
    <lineage>
        <taxon>Bacteria</taxon>
        <taxon>Bacillati</taxon>
        <taxon>Actinomycetota</taxon>
        <taxon>Actinomycetes</taxon>
        <taxon>Mycobacteriales</taxon>
        <taxon>Corynebacteriaceae</taxon>
        <taxon>Corynebacterium</taxon>
    </lineage>
</organism>
<dbReference type="GO" id="GO:0050308">
    <property type="term" value="F:sugar-phosphatase activity"/>
    <property type="evidence" value="ECO:0007669"/>
    <property type="project" value="TreeGrafter"/>
</dbReference>